<reference evidence="2" key="2">
    <citation type="submission" date="2021-04" db="EMBL/GenBank/DDBJ databases">
        <authorList>
            <person name="Gilroy R."/>
        </authorList>
    </citation>
    <scope>NUCLEOTIDE SEQUENCE</scope>
    <source>
        <strain evidence="2">Gambia15-2214</strain>
    </source>
</reference>
<evidence type="ECO:0008006" key="4">
    <source>
        <dbReference type="Google" id="ProtNLM"/>
    </source>
</evidence>
<keyword evidence="1" id="KW-0812">Transmembrane</keyword>
<sequence>MTHLKLYSLIVLFIYFAVLLVAVAKEKKNRTILDYFFGGRTLPFWALSVTFIAS</sequence>
<name>A0A9E2NYQ1_9SPIR</name>
<dbReference type="EMBL" id="JAHLFV010000040">
    <property type="protein sequence ID" value="MBU3849274.1"/>
    <property type="molecule type" value="Genomic_DNA"/>
</dbReference>
<evidence type="ECO:0000313" key="3">
    <source>
        <dbReference type="Proteomes" id="UP000823914"/>
    </source>
</evidence>
<dbReference type="Proteomes" id="UP000823914">
    <property type="component" value="Unassembled WGS sequence"/>
</dbReference>
<organism evidence="2 3">
    <name type="scientific">Candidatus Treponema excrementipullorum</name>
    <dbReference type="NCBI Taxonomy" id="2838768"/>
    <lineage>
        <taxon>Bacteria</taxon>
        <taxon>Pseudomonadati</taxon>
        <taxon>Spirochaetota</taxon>
        <taxon>Spirochaetia</taxon>
        <taxon>Spirochaetales</taxon>
        <taxon>Treponemataceae</taxon>
        <taxon>Treponema</taxon>
    </lineage>
</organism>
<protein>
    <recommendedName>
        <fullName evidence="4">Sodium:solute symporter</fullName>
    </recommendedName>
</protein>
<evidence type="ECO:0000256" key="1">
    <source>
        <dbReference type="SAM" id="Phobius"/>
    </source>
</evidence>
<accession>A0A9E2NYQ1</accession>
<dbReference type="AlphaFoldDB" id="A0A9E2NYQ1"/>
<feature type="transmembrane region" description="Helical" evidence="1">
    <location>
        <begin position="35"/>
        <end position="53"/>
    </location>
</feature>
<keyword evidence="1" id="KW-1133">Transmembrane helix</keyword>
<proteinExistence type="predicted"/>
<comment type="caution">
    <text evidence="2">The sequence shown here is derived from an EMBL/GenBank/DDBJ whole genome shotgun (WGS) entry which is preliminary data.</text>
</comment>
<evidence type="ECO:0000313" key="2">
    <source>
        <dbReference type="EMBL" id="MBU3849274.1"/>
    </source>
</evidence>
<gene>
    <name evidence="2" type="ORF">IAA16_01770</name>
</gene>
<keyword evidence="1" id="KW-0472">Membrane</keyword>
<reference evidence="2" key="1">
    <citation type="journal article" date="2021" name="PeerJ">
        <title>Extensive microbial diversity within the chicken gut microbiome revealed by metagenomics and culture.</title>
        <authorList>
            <person name="Gilroy R."/>
            <person name="Ravi A."/>
            <person name="Getino M."/>
            <person name="Pursley I."/>
            <person name="Horton D.L."/>
            <person name="Alikhan N.F."/>
            <person name="Baker D."/>
            <person name="Gharbi K."/>
            <person name="Hall N."/>
            <person name="Watson M."/>
            <person name="Adriaenssens E.M."/>
            <person name="Foster-Nyarko E."/>
            <person name="Jarju S."/>
            <person name="Secka A."/>
            <person name="Antonio M."/>
            <person name="Oren A."/>
            <person name="Chaudhuri R.R."/>
            <person name="La Ragione R."/>
            <person name="Hildebrand F."/>
            <person name="Pallen M.J."/>
        </authorList>
    </citation>
    <scope>NUCLEOTIDE SEQUENCE</scope>
    <source>
        <strain evidence="2">Gambia15-2214</strain>
    </source>
</reference>
<feature type="transmembrane region" description="Helical" evidence="1">
    <location>
        <begin position="6"/>
        <end position="23"/>
    </location>
</feature>